<dbReference type="Gene3D" id="3.60.20.40">
    <property type="match status" value="1"/>
</dbReference>
<protein>
    <recommendedName>
        <fullName evidence="11">Glutathione hydrolase proenzyme</fullName>
        <ecNumber evidence="11">2.3.2.2</ecNumber>
        <ecNumber evidence="11">3.4.19.13</ecNumber>
    </recommendedName>
    <component>
        <recommendedName>
            <fullName evidence="11">Glutathione hydrolase large chain</fullName>
        </recommendedName>
    </component>
    <component>
        <recommendedName>
            <fullName evidence="11">Glutathione hydrolase small chain</fullName>
        </recommendedName>
    </component>
</protein>
<dbReference type="Pfam" id="PF01019">
    <property type="entry name" value="G_glu_transpept"/>
    <property type="match status" value="1"/>
</dbReference>
<comment type="pathway">
    <text evidence="11">Sulfur metabolism; glutathione metabolism.</text>
</comment>
<dbReference type="GO" id="GO:0036374">
    <property type="term" value="F:glutathione hydrolase activity"/>
    <property type="evidence" value="ECO:0007669"/>
    <property type="project" value="UniProtKB-UniRule"/>
</dbReference>
<dbReference type="KEGG" id="apol:K9D25_12890"/>
<dbReference type="Proteomes" id="UP000831684">
    <property type="component" value="Chromosome"/>
</dbReference>
<evidence type="ECO:0000256" key="7">
    <source>
        <dbReference type="ARBA" id="ARBA00023315"/>
    </source>
</evidence>
<dbReference type="Gene3D" id="1.10.246.130">
    <property type="match status" value="1"/>
</dbReference>
<comment type="similarity">
    <text evidence="3 11">Belongs to the gamma-glutamyltransferase family.</text>
</comment>
<evidence type="ECO:0000256" key="6">
    <source>
        <dbReference type="ARBA" id="ARBA00023145"/>
    </source>
</evidence>
<keyword evidence="5 11" id="KW-0378">Hydrolase</keyword>
<dbReference type="InterPro" id="IPR029055">
    <property type="entry name" value="Ntn_hydrolases_N"/>
</dbReference>
<name>A0A9E7D470_9HYPH</name>
<evidence type="ECO:0000313" key="14">
    <source>
        <dbReference type="Proteomes" id="UP000831684"/>
    </source>
</evidence>
<dbReference type="InterPro" id="IPR043137">
    <property type="entry name" value="GGT_ssub_C"/>
</dbReference>
<evidence type="ECO:0000256" key="8">
    <source>
        <dbReference type="ARBA" id="ARBA00047417"/>
    </source>
</evidence>
<gene>
    <name evidence="13" type="primary">ggt</name>
    <name evidence="13" type="ORF">K9D25_12890</name>
</gene>
<comment type="catalytic activity">
    <reaction evidence="8 11">
        <text>an N-terminal (5-L-glutamyl)-[peptide] + an alpha-amino acid = 5-L-glutamyl amino acid + an N-terminal L-alpha-aminoacyl-[peptide]</text>
        <dbReference type="Rhea" id="RHEA:23904"/>
        <dbReference type="Rhea" id="RHEA-COMP:9780"/>
        <dbReference type="Rhea" id="RHEA-COMP:9795"/>
        <dbReference type="ChEBI" id="CHEBI:77644"/>
        <dbReference type="ChEBI" id="CHEBI:78597"/>
        <dbReference type="ChEBI" id="CHEBI:78599"/>
        <dbReference type="ChEBI" id="CHEBI:78608"/>
        <dbReference type="EC" id="2.3.2.2"/>
    </reaction>
</comment>
<evidence type="ECO:0000256" key="11">
    <source>
        <dbReference type="RuleBase" id="RU368036"/>
    </source>
</evidence>
<sequence length="583" mass="60395">MKLWHGLIALVLTMSPLQAQQASDVRAPEAAGALATAPKAATSRNWMVTAANPLAAEAGAQMLRAGGNVVDAMVAVQLMLGLVEPQSSGLGGGGFLVYWDAATRTLTSFDGRETAPRAATPTLFQNAQGQPLAFMEAVVGGRSVGTPGTPALLETVHRRYGRLGWETLFAPALERAENGFAVSPRLAGLIAGDVDTLARDPAAKAYFLDAAGAPLAEGTVLKNPAYAQTLRSLRDGGAAAFYDGALATAIVAAVRGAANPGLLEEEDLADYQVKERAPVCGAYRGLEVCGMGPPGSGALTLGQILGLLEPYDLKALGPSSPEAWRLIADASRLAFADRERYMADSDYVPMPTKGLLARDYLAQRAKLLEGDDALPEVAPGNPTWDHAAIVPERADGLAPELPSTTQITIVDAQGNIVSMTSTIEAGFGSRLMVGGFLLNNELTDFSFRSQKDGVPVANRVEPGKRPRSSMTPTIVLKDGRPVLALGSPGGSQIIGYVAKTLFAHLDWGMSLPDAIAAPNVLARFDAVEIEAGTAAEALAPGLAALGFSVKTGAMTSGVQAVAITPDGLLGAADPRREGVAIGE</sequence>
<proteinExistence type="inferred from homology"/>
<dbReference type="PRINTS" id="PR01210">
    <property type="entry name" value="GGTRANSPTASE"/>
</dbReference>
<dbReference type="PANTHER" id="PTHR43199:SF1">
    <property type="entry name" value="GLUTATHIONE HYDROLASE PROENZYME"/>
    <property type="match status" value="1"/>
</dbReference>
<keyword evidence="4 11" id="KW-0808">Transferase</keyword>
<keyword evidence="7 11" id="KW-0012">Acyltransferase</keyword>
<evidence type="ECO:0000256" key="1">
    <source>
        <dbReference type="ARBA" id="ARBA00001049"/>
    </source>
</evidence>
<dbReference type="EMBL" id="CP083239">
    <property type="protein sequence ID" value="UOK69650.1"/>
    <property type="molecule type" value="Genomic_DNA"/>
</dbReference>
<dbReference type="RefSeq" id="WP_244375745.1">
    <property type="nucleotide sequence ID" value="NZ_CP083239.1"/>
</dbReference>
<dbReference type="EC" id="2.3.2.2" evidence="11"/>
<feature type="binding site" evidence="10">
    <location>
        <begin position="468"/>
        <end position="469"/>
    </location>
    <ligand>
        <name>L-glutamate</name>
        <dbReference type="ChEBI" id="CHEBI:29985"/>
    </ligand>
</feature>
<feature type="binding site" evidence="10">
    <location>
        <position position="112"/>
    </location>
    <ligand>
        <name>L-glutamate</name>
        <dbReference type="ChEBI" id="CHEBI:29985"/>
    </ligand>
</feature>
<dbReference type="NCBIfam" id="TIGR00066">
    <property type="entry name" value="g_glut_trans"/>
    <property type="match status" value="1"/>
</dbReference>
<dbReference type="InterPro" id="IPR051792">
    <property type="entry name" value="GGT_bact"/>
</dbReference>
<comment type="catalytic activity">
    <reaction evidence="1 11">
        <text>an S-substituted glutathione + H2O = an S-substituted L-cysteinylglycine + L-glutamate</text>
        <dbReference type="Rhea" id="RHEA:59468"/>
        <dbReference type="ChEBI" id="CHEBI:15377"/>
        <dbReference type="ChEBI" id="CHEBI:29985"/>
        <dbReference type="ChEBI" id="CHEBI:90779"/>
        <dbReference type="ChEBI" id="CHEBI:143103"/>
        <dbReference type="EC" id="3.4.19.13"/>
    </reaction>
</comment>
<dbReference type="EC" id="3.4.19.13" evidence="11"/>
<evidence type="ECO:0000256" key="5">
    <source>
        <dbReference type="ARBA" id="ARBA00022801"/>
    </source>
</evidence>
<evidence type="ECO:0000256" key="3">
    <source>
        <dbReference type="ARBA" id="ARBA00009381"/>
    </source>
</evidence>
<feature type="active site" description="Nucleophile" evidence="9">
    <location>
        <position position="404"/>
    </location>
</feature>
<evidence type="ECO:0000256" key="9">
    <source>
        <dbReference type="PIRSR" id="PIRSR600101-1"/>
    </source>
</evidence>
<evidence type="ECO:0000313" key="13">
    <source>
        <dbReference type="EMBL" id="UOK69650.1"/>
    </source>
</evidence>
<dbReference type="SUPFAM" id="SSF56235">
    <property type="entry name" value="N-terminal nucleophile aminohydrolases (Ntn hydrolases)"/>
    <property type="match status" value="1"/>
</dbReference>
<feature type="chain" id="PRO_5039397644" description="Glutathione hydrolase proenzyme" evidence="12">
    <location>
        <begin position="20"/>
        <end position="583"/>
    </location>
</feature>
<accession>A0A9E7D470</accession>
<organism evidence="13 14">
    <name type="scientific">Ancylobacter polymorphus</name>
    <dbReference type="NCBI Taxonomy" id="223390"/>
    <lineage>
        <taxon>Bacteria</taxon>
        <taxon>Pseudomonadati</taxon>
        <taxon>Pseudomonadota</taxon>
        <taxon>Alphaproteobacteria</taxon>
        <taxon>Hyphomicrobiales</taxon>
        <taxon>Xanthobacteraceae</taxon>
        <taxon>Ancylobacter</taxon>
    </lineage>
</organism>
<comment type="PTM">
    <text evidence="11">Cleaved by autocatalysis into a large and a small subunit.</text>
</comment>
<evidence type="ECO:0000256" key="2">
    <source>
        <dbReference type="ARBA" id="ARBA00001089"/>
    </source>
</evidence>
<dbReference type="InterPro" id="IPR043138">
    <property type="entry name" value="GGT_lsub"/>
</dbReference>
<dbReference type="GO" id="GO:0006751">
    <property type="term" value="P:glutathione catabolic process"/>
    <property type="evidence" value="ECO:0007669"/>
    <property type="project" value="UniProtKB-UniRule"/>
</dbReference>
<dbReference type="PANTHER" id="PTHR43199">
    <property type="entry name" value="GLUTATHIONE HYDROLASE"/>
    <property type="match status" value="1"/>
</dbReference>
<feature type="binding site" evidence="10">
    <location>
        <position position="490"/>
    </location>
    <ligand>
        <name>L-glutamate</name>
        <dbReference type="ChEBI" id="CHEBI:29985"/>
    </ligand>
</feature>
<comment type="subunit">
    <text evidence="11">This enzyme consists of two polypeptide chains, which are synthesized in precursor form from a single polypeptide.</text>
</comment>
<reference evidence="13" key="1">
    <citation type="submission" date="2021-09" db="EMBL/GenBank/DDBJ databases">
        <title>Network and meta-omics reveal the key degrader and cooperation patterns in an efficient 1,4-dioxane-degrading microbial community.</title>
        <authorList>
            <person name="Dai C."/>
        </authorList>
    </citation>
    <scope>NUCLEOTIDE SEQUENCE</scope>
    <source>
        <strain evidence="13">ZM13</strain>
    </source>
</reference>
<dbReference type="GO" id="GO:0006750">
    <property type="term" value="P:glutathione biosynthetic process"/>
    <property type="evidence" value="ECO:0007669"/>
    <property type="project" value="UniProtKB-KW"/>
</dbReference>
<dbReference type="GO" id="GO:0103068">
    <property type="term" value="F:leukotriene C4 gamma-glutamyl transferase activity"/>
    <property type="evidence" value="ECO:0007669"/>
    <property type="project" value="UniProtKB-EC"/>
</dbReference>
<dbReference type="InterPro" id="IPR000101">
    <property type="entry name" value="GGT_peptidase"/>
</dbReference>
<keyword evidence="12" id="KW-0732">Signal</keyword>
<evidence type="ECO:0000256" key="12">
    <source>
        <dbReference type="SAM" id="SignalP"/>
    </source>
</evidence>
<feature type="signal peptide" evidence="12">
    <location>
        <begin position="1"/>
        <end position="19"/>
    </location>
</feature>
<feature type="binding site" evidence="10">
    <location>
        <position position="444"/>
    </location>
    <ligand>
        <name>L-glutamate</name>
        <dbReference type="ChEBI" id="CHEBI:29985"/>
    </ligand>
</feature>
<keyword evidence="6 11" id="KW-0865">Zymogen</keyword>
<dbReference type="AlphaFoldDB" id="A0A9E7D470"/>
<comment type="catalytic activity">
    <reaction evidence="2 11">
        <text>glutathione + H2O = L-cysteinylglycine + L-glutamate</text>
        <dbReference type="Rhea" id="RHEA:28807"/>
        <dbReference type="ChEBI" id="CHEBI:15377"/>
        <dbReference type="ChEBI" id="CHEBI:29985"/>
        <dbReference type="ChEBI" id="CHEBI:57925"/>
        <dbReference type="ChEBI" id="CHEBI:61694"/>
        <dbReference type="EC" id="3.4.19.13"/>
    </reaction>
</comment>
<evidence type="ECO:0000256" key="4">
    <source>
        <dbReference type="ARBA" id="ARBA00022679"/>
    </source>
</evidence>
<evidence type="ECO:0000256" key="10">
    <source>
        <dbReference type="PIRSR" id="PIRSR600101-2"/>
    </source>
</evidence>
<keyword evidence="11" id="KW-0317">Glutathione biosynthesis</keyword>